<reference evidence="1" key="1">
    <citation type="submission" date="2023-02" db="EMBL/GenBank/DDBJ databases">
        <title>Description of Herbaspirillum huttiense subsp. nephrolepsisexaltata and Herbaspirillum huttiense subsp. lycopersicon.</title>
        <authorList>
            <person name="Poudel M."/>
            <person name="Sharma A."/>
            <person name="Goss E."/>
            <person name="Tapia J.H."/>
            <person name="Harmon C.M."/>
            <person name="Jones J.B."/>
        </authorList>
    </citation>
    <scope>NUCLEOTIDE SEQUENCE</scope>
    <source>
        <strain evidence="1">NC40101</strain>
    </source>
</reference>
<dbReference type="AlphaFoldDB" id="A0AAE4GHB0"/>
<name>A0AAE4GHB0_9BURK</name>
<gene>
    <name evidence="1" type="ORF">RJN63_28860</name>
</gene>
<organism evidence="1">
    <name type="scientific">Herbaspirillum huttiense subsp. nephrolepidis</name>
    <dbReference type="NCBI Taxonomy" id="3075126"/>
    <lineage>
        <taxon>Bacteria</taxon>
        <taxon>Pseudomonadati</taxon>
        <taxon>Pseudomonadota</taxon>
        <taxon>Betaproteobacteria</taxon>
        <taxon>Burkholderiales</taxon>
        <taxon>Oxalobacteraceae</taxon>
        <taxon>Herbaspirillum</taxon>
    </lineage>
</organism>
<proteinExistence type="predicted"/>
<accession>A0AAE4GHB0</accession>
<sequence>MRTADVATIVVQATAQEEKIIAAKARKLGLHISELMRLGALAYEAAQWEEELDTLAILAQEAAERAGASADASLAFIAASNARLAALDASARSGSA</sequence>
<dbReference type="EMBL" id="JAVRAA010000030">
    <property type="protein sequence ID" value="MDT0340870.1"/>
    <property type="molecule type" value="Genomic_DNA"/>
</dbReference>
<comment type="caution">
    <text evidence="1">The sequence shown here is derived from an EMBL/GenBank/DDBJ whole genome shotgun (WGS) entry which is preliminary data.</text>
</comment>
<dbReference type="RefSeq" id="WP_259433743.1">
    <property type="nucleotide sequence ID" value="NZ_JAVLSM010000027.1"/>
</dbReference>
<protein>
    <submittedName>
        <fullName evidence="1">Uncharacterized protein</fullName>
    </submittedName>
</protein>
<evidence type="ECO:0000313" key="1">
    <source>
        <dbReference type="EMBL" id="MDT0340870.1"/>
    </source>
</evidence>